<dbReference type="Gene3D" id="3.40.50.2300">
    <property type="match status" value="1"/>
</dbReference>
<dbReference type="InterPro" id="IPR052893">
    <property type="entry name" value="TCS_response_regulator"/>
</dbReference>
<dbReference type="Pfam" id="PF00072">
    <property type="entry name" value="Response_reg"/>
    <property type="match status" value="1"/>
</dbReference>
<dbReference type="AlphaFoldDB" id="A0A345IH87"/>
<protein>
    <submittedName>
        <fullName evidence="3">Response regulator</fullName>
    </submittedName>
</protein>
<reference evidence="3 4" key="1">
    <citation type="submission" date="2018-07" db="EMBL/GenBank/DDBJ databases">
        <title>Complete Genome and Methylome Analysis of Deinococcus wulumuqiensis NEB 479.</title>
        <authorList>
            <person name="Fomenkov A."/>
            <person name="Luyten Y."/>
            <person name="Vincze T."/>
            <person name="Anton B.P."/>
            <person name="Clark T."/>
            <person name="Roberts R.J."/>
            <person name="Morgan R.D."/>
        </authorList>
    </citation>
    <scope>NUCLEOTIDE SEQUENCE [LARGE SCALE GENOMIC DNA]</scope>
    <source>
        <strain evidence="3 4">NEB 479</strain>
    </source>
</reference>
<dbReference type="InterPro" id="IPR011006">
    <property type="entry name" value="CheY-like_superfamily"/>
</dbReference>
<dbReference type="SUPFAM" id="SSF52172">
    <property type="entry name" value="CheY-like"/>
    <property type="match status" value="1"/>
</dbReference>
<evidence type="ECO:0000259" key="2">
    <source>
        <dbReference type="PROSITE" id="PS50110"/>
    </source>
</evidence>
<dbReference type="Proteomes" id="UP000253744">
    <property type="component" value="Chromosome"/>
</dbReference>
<dbReference type="RefSeq" id="WP_114671947.1">
    <property type="nucleotide sequence ID" value="NZ_CP031158.1"/>
</dbReference>
<feature type="modified residue" description="4-aspartylphosphate" evidence="1">
    <location>
        <position position="60"/>
    </location>
</feature>
<accession>A0A345IH87</accession>
<keyword evidence="1" id="KW-0597">Phosphoprotein</keyword>
<dbReference type="PANTHER" id="PTHR44520">
    <property type="entry name" value="RESPONSE REGULATOR RCP1-RELATED"/>
    <property type="match status" value="1"/>
</dbReference>
<organism evidence="3 4">
    <name type="scientific">Deinococcus wulumuqiensis</name>
    <dbReference type="NCBI Taxonomy" id="980427"/>
    <lineage>
        <taxon>Bacteria</taxon>
        <taxon>Thermotogati</taxon>
        <taxon>Deinococcota</taxon>
        <taxon>Deinococci</taxon>
        <taxon>Deinococcales</taxon>
        <taxon>Deinococcaceae</taxon>
        <taxon>Deinococcus</taxon>
    </lineage>
</organism>
<name>A0A345IH87_9DEIO</name>
<sequence>MDHCSILLVDDNPHDVELTLLALDADEGAEVKVTSSGREALDYLQGQSGPAEQPGLILLDLNMPQMNGLEVLDALRAGEQTRNIPVVVLTTSSEARDRQASYAHGANDYVVKALDLDKFREALAQVRRRWLSSGGSGASGGLTGLKGLA</sequence>
<dbReference type="KEGG" id="dwu:DVJ83_07680"/>
<evidence type="ECO:0000313" key="4">
    <source>
        <dbReference type="Proteomes" id="UP000253744"/>
    </source>
</evidence>
<dbReference type="PROSITE" id="PS50110">
    <property type="entry name" value="RESPONSE_REGULATORY"/>
    <property type="match status" value="1"/>
</dbReference>
<dbReference type="CDD" id="cd17557">
    <property type="entry name" value="REC_Rcp-like"/>
    <property type="match status" value="1"/>
</dbReference>
<feature type="domain" description="Response regulatory" evidence="2">
    <location>
        <begin position="5"/>
        <end position="127"/>
    </location>
</feature>
<dbReference type="PANTHER" id="PTHR44520:SF2">
    <property type="entry name" value="RESPONSE REGULATOR RCP1"/>
    <property type="match status" value="1"/>
</dbReference>
<dbReference type="EMBL" id="CP031158">
    <property type="protein sequence ID" value="AXG99059.1"/>
    <property type="molecule type" value="Genomic_DNA"/>
</dbReference>
<dbReference type="SMART" id="SM00448">
    <property type="entry name" value="REC"/>
    <property type="match status" value="1"/>
</dbReference>
<dbReference type="STRING" id="1288484.GCA_000348665_01753"/>
<dbReference type="InterPro" id="IPR001789">
    <property type="entry name" value="Sig_transdc_resp-reg_receiver"/>
</dbReference>
<gene>
    <name evidence="3" type="ORF">DVJ83_07680</name>
</gene>
<evidence type="ECO:0000256" key="1">
    <source>
        <dbReference type="PROSITE-ProRule" id="PRU00169"/>
    </source>
</evidence>
<dbReference type="GO" id="GO:0000160">
    <property type="term" value="P:phosphorelay signal transduction system"/>
    <property type="evidence" value="ECO:0007669"/>
    <property type="project" value="InterPro"/>
</dbReference>
<evidence type="ECO:0000313" key="3">
    <source>
        <dbReference type="EMBL" id="AXG99059.1"/>
    </source>
</evidence>
<proteinExistence type="predicted"/>